<dbReference type="Proteomes" id="UP000886653">
    <property type="component" value="Unassembled WGS sequence"/>
</dbReference>
<sequence length="76" mass="8271">MSDKEKKELGASLNNLLVKVLGTLPLKGFPCVADPLGALKRQNIPVIIDQSSGERPAMMSEEIFLKGFDKMSASEH</sequence>
<accession>A0A9P6T820</accession>
<dbReference type="EMBL" id="MU167342">
    <property type="protein sequence ID" value="KAG0142642.1"/>
    <property type="molecule type" value="Genomic_DNA"/>
</dbReference>
<evidence type="ECO:0000313" key="1">
    <source>
        <dbReference type="EMBL" id="KAG0142642.1"/>
    </source>
</evidence>
<dbReference type="AlphaFoldDB" id="A0A9P6T820"/>
<comment type="caution">
    <text evidence="1">The sequence shown here is derived from an EMBL/GenBank/DDBJ whole genome shotgun (WGS) entry which is preliminary data.</text>
</comment>
<protein>
    <submittedName>
        <fullName evidence="1">Uncharacterized protein</fullName>
    </submittedName>
</protein>
<reference evidence="1" key="1">
    <citation type="submission" date="2013-11" db="EMBL/GenBank/DDBJ databases">
        <title>Genome sequence of the fusiform rust pathogen reveals effectors for host alternation and coevolution with pine.</title>
        <authorList>
            <consortium name="DOE Joint Genome Institute"/>
            <person name="Smith K."/>
            <person name="Pendleton A."/>
            <person name="Kubisiak T."/>
            <person name="Anderson C."/>
            <person name="Salamov A."/>
            <person name="Aerts A."/>
            <person name="Riley R."/>
            <person name="Clum A."/>
            <person name="Lindquist E."/>
            <person name="Ence D."/>
            <person name="Campbell M."/>
            <person name="Kronenberg Z."/>
            <person name="Feau N."/>
            <person name="Dhillon B."/>
            <person name="Hamelin R."/>
            <person name="Burleigh J."/>
            <person name="Smith J."/>
            <person name="Yandell M."/>
            <person name="Nelson C."/>
            <person name="Grigoriev I."/>
            <person name="Davis J."/>
        </authorList>
    </citation>
    <scope>NUCLEOTIDE SEQUENCE</scope>
    <source>
        <strain evidence="1">G11</strain>
    </source>
</reference>
<name>A0A9P6T820_9BASI</name>
<proteinExistence type="predicted"/>
<keyword evidence="2" id="KW-1185">Reference proteome</keyword>
<evidence type="ECO:0000313" key="2">
    <source>
        <dbReference type="Proteomes" id="UP000886653"/>
    </source>
</evidence>
<organism evidence="1 2">
    <name type="scientific">Cronartium quercuum f. sp. fusiforme G11</name>
    <dbReference type="NCBI Taxonomy" id="708437"/>
    <lineage>
        <taxon>Eukaryota</taxon>
        <taxon>Fungi</taxon>
        <taxon>Dikarya</taxon>
        <taxon>Basidiomycota</taxon>
        <taxon>Pucciniomycotina</taxon>
        <taxon>Pucciniomycetes</taxon>
        <taxon>Pucciniales</taxon>
        <taxon>Coleosporiaceae</taxon>
        <taxon>Cronartium</taxon>
    </lineage>
</organism>
<dbReference type="OrthoDB" id="10346708at2759"/>
<gene>
    <name evidence="1" type="ORF">CROQUDRAFT_662282</name>
</gene>